<gene>
    <name evidence="1" type="ORF">PDESU_05101</name>
</gene>
<sequence>MKSPMLPSDHQAARKRALELGRSGSPEALNELRVLLSTPSNDVQRLAASAIGKLAEFGVDAKRAVAALAPLAKEARHPQTQQYAIRALVKFGARAAGYQRRWNLKRKMADFLIEATAEELGLELATRNAKDFRQAMTVVPYEL</sequence>
<dbReference type="InterPro" id="IPR016024">
    <property type="entry name" value="ARM-type_fold"/>
</dbReference>
<dbReference type="InterPro" id="IPR011989">
    <property type="entry name" value="ARM-like"/>
</dbReference>
<evidence type="ECO:0000313" key="1">
    <source>
        <dbReference type="EMBL" id="VGO16510.1"/>
    </source>
</evidence>
<evidence type="ECO:0000313" key="2">
    <source>
        <dbReference type="Proteomes" id="UP000366872"/>
    </source>
</evidence>
<organism evidence="1 2">
    <name type="scientific">Pontiella desulfatans</name>
    <dbReference type="NCBI Taxonomy" id="2750659"/>
    <lineage>
        <taxon>Bacteria</taxon>
        <taxon>Pseudomonadati</taxon>
        <taxon>Kiritimatiellota</taxon>
        <taxon>Kiritimatiellia</taxon>
        <taxon>Kiritimatiellales</taxon>
        <taxon>Pontiellaceae</taxon>
        <taxon>Pontiella</taxon>
    </lineage>
</organism>
<dbReference type="Pfam" id="PF13646">
    <property type="entry name" value="HEAT_2"/>
    <property type="match status" value="1"/>
</dbReference>
<name>A0A6C2U8X6_PONDE</name>
<dbReference type="Proteomes" id="UP000366872">
    <property type="component" value="Unassembled WGS sequence"/>
</dbReference>
<dbReference type="RefSeq" id="WP_136082009.1">
    <property type="nucleotide sequence ID" value="NZ_CAAHFG010000003.1"/>
</dbReference>
<dbReference type="Gene3D" id="1.25.10.10">
    <property type="entry name" value="Leucine-rich Repeat Variant"/>
    <property type="match status" value="1"/>
</dbReference>
<reference evidence="1 2" key="1">
    <citation type="submission" date="2019-04" db="EMBL/GenBank/DDBJ databases">
        <authorList>
            <person name="Van Vliet M D."/>
        </authorList>
    </citation>
    <scope>NUCLEOTIDE SEQUENCE [LARGE SCALE GENOMIC DNA]</scope>
    <source>
        <strain evidence="1 2">F1</strain>
    </source>
</reference>
<protein>
    <recommendedName>
        <fullName evidence="3">HEAT repeat domain-containing protein</fullName>
    </recommendedName>
</protein>
<proteinExistence type="predicted"/>
<evidence type="ECO:0008006" key="3">
    <source>
        <dbReference type="Google" id="ProtNLM"/>
    </source>
</evidence>
<dbReference type="EMBL" id="CAAHFG010000003">
    <property type="protein sequence ID" value="VGO16510.1"/>
    <property type="molecule type" value="Genomic_DNA"/>
</dbReference>
<dbReference type="AlphaFoldDB" id="A0A6C2U8X6"/>
<dbReference type="SUPFAM" id="SSF48371">
    <property type="entry name" value="ARM repeat"/>
    <property type="match status" value="1"/>
</dbReference>
<dbReference type="SUPFAM" id="SSF88723">
    <property type="entry name" value="PIN domain-like"/>
    <property type="match status" value="1"/>
</dbReference>
<accession>A0A6C2U8X6</accession>
<keyword evidence="2" id="KW-1185">Reference proteome</keyword>
<dbReference type="InterPro" id="IPR029060">
    <property type="entry name" value="PIN-like_dom_sf"/>
</dbReference>